<name>A0A8H7AR72_9EURO</name>
<evidence type="ECO:0000313" key="4">
    <source>
        <dbReference type="EMBL" id="KAF7511696.1"/>
    </source>
</evidence>
<accession>A0A8H7AR72</accession>
<dbReference type="EMBL" id="JAACFV010000018">
    <property type="protein sequence ID" value="KAF7511696.1"/>
    <property type="molecule type" value="Genomic_DNA"/>
</dbReference>
<dbReference type="AlphaFoldDB" id="A0A8H7AR72"/>
<dbReference type="SUPFAM" id="SSF49785">
    <property type="entry name" value="Galactose-binding domain-like"/>
    <property type="match status" value="1"/>
</dbReference>
<reference evidence="4" key="1">
    <citation type="submission" date="2020-02" db="EMBL/GenBank/DDBJ databases">
        <authorList>
            <person name="Palmer J.M."/>
        </authorList>
    </citation>
    <scope>NUCLEOTIDE SEQUENCE</scope>
    <source>
        <strain evidence="4">EPUS1.4</strain>
        <tissue evidence="4">Thallus</tissue>
    </source>
</reference>
<dbReference type="Gene3D" id="2.60.120.260">
    <property type="entry name" value="Galactose-binding domain-like"/>
    <property type="match status" value="1"/>
</dbReference>
<keyword evidence="1" id="KW-0378">Hydrolase</keyword>
<dbReference type="Pfam" id="PF02018">
    <property type="entry name" value="CBM_4_9"/>
    <property type="match status" value="1"/>
</dbReference>
<evidence type="ECO:0000256" key="1">
    <source>
        <dbReference type="ARBA" id="ARBA00022801"/>
    </source>
</evidence>
<organism evidence="4 5">
    <name type="scientific">Endocarpon pusillum</name>
    <dbReference type="NCBI Taxonomy" id="364733"/>
    <lineage>
        <taxon>Eukaryota</taxon>
        <taxon>Fungi</taxon>
        <taxon>Dikarya</taxon>
        <taxon>Ascomycota</taxon>
        <taxon>Pezizomycotina</taxon>
        <taxon>Eurotiomycetes</taxon>
        <taxon>Chaetothyriomycetidae</taxon>
        <taxon>Verrucariales</taxon>
        <taxon>Verrucariaceae</taxon>
        <taxon>Endocarpon</taxon>
    </lineage>
</organism>
<keyword evidence="5" id="KW-1185">Reference proteome</keyword>
<protein>
    <recommendedName>
        <fullName evidence="3">CBM-cenC domain-containing protein</fullName>
    </recommendedName>
</protein>
<feature type="domain" description="CBM-cenC" evidence="3">
    <location>
        <begin position="105"/>
        <end position="236"/>
    </location>
</feature>
<evidence type="ECO:0000259" key="3">
    <source>
        <dbReference type="Pfam" id="PF02018"/>
    </source>
</evidence>
<dbReference type="OrthoDB" id="5424295at2759"/>
<comment type="caution">
    <text evidence="4">The sequence shown here is derived from an EMBL/GenBank/DDBJ whole genome shotgun (WGS) entry which is preliminary data.</text>
</comment>
<evidence type="ECO:0000256" key="2">
    <source>
        <dbReference type="SAM" id="SignalP"/>
    </source>
</evidence>
<keyword evidence="2" id="KW-0732">Signal</keyword>
<dbReference type="GO" id="GO:0016798">
    <property type="term" value="F:hydrolase activity, acting on glycosyl bonds"/>
    <property type="evidence" value="ECO:0007669"/>
    <property type="project" value="InterPro"/>
</dbReference>
<proteinExistence type="predicted"/>
<dbReference type="InterPro" id="IPR003305">
    <property type="entry name" value="CenC_carb-bd"/>
</dbReference>
<evidence type="ECO:0000313" key="5">
    <source>
        <dbReference type="Proteomes" id="UP000606974"/>
    </source>
</evidence>
<feature type="chain" id="PRO_5034394074" description="CBM-cenC domain-containing protein" evidence="2">
    <location>
        <begin position="23"/>
        <end position="255"/>
    </location>
</feature>
<dbReference type="Proteomes" id="UP000606974">
    <property type="component" value="Unassembled WGS sequence"/>
</dbReference>
<sequence length="255" mass="26993">MWSSSAMLQYLLAACLVSYGDAAATQCFHDNCYRAMFPTASPTQLSSATAFCRTYTTTVNTNTALTQFPTRATSACGSSPSKYSSICSCGVPPSPSPTCSTDTAANLLRNGDFECGLSPWTTYTIDGTTTSTLSSPGYNSATAFQFTIGSTTSSSSATARLIQTVYNLEPGATYTLTFETNITGPDAGFWGVMINGEPKRTVDARDNLGPGVWNVNSFDFVAGVGDPTEVKFEVITSQPGSVFELDKISLVKKSI</sequence>
<feature type="signal peptide" evidence="2">
    <location>
        <begin position="1"/>
        <end position="22"/>
    </location>
</feature>
<dbReference type="InterPro" id="IPR008979">
    <property type="entry name" value="Galactose-bd-like_sf"/>
</dbReference>
<gene>
    <name evidence="4" type="ORF">GJ744_003859</name>
</gene>